<evidence type="ECO:0000256" key="1">
    <source>
        <dbReference type="SAM" id="Phobius"/>
    </source>
</evidence>
<evidence type="ECO:0000313" key="3">
    <source>
        <dbReference type="Proteomes" id="UP000215367"/>
    </source>
</evidence>
<organism evidence="2 3">
    <name type="scientific">Azospirillum brasilense</name>
    <dbReference type="NCBI Taxonomy" id="192"/>
    <lineage>
        <taxon>Bacteria</taxon>
        <taxon>Pseudomonadati</taxon>
        <taxon>Pseudomonadota</taxon>
        <taxon>Alphaproteobacteria</taxon>
        <taxon>Rhodospirillales</taxon>
        <taxon>Azospirillaceae</taxon>
        <taxon>Azospirillum</taxon>
    </lineage>
</organism>
<keyword evidence="1" id="KW-1133">Transmembrane helix</keyword>
<evidence type="ECO:0000313" key="2">
    <source>
        <dbReference type="EMBL" id="OYD82947.1"/>
    </source>
</evidence>
<dbReference type="Proteomes" id="UP000215367">
    <property type="component" value="Unassembled WGS sequence"/>
</dbReference>
<gene>
    <name evidence="2" type="ORF">CHT98_17530</name>
</gene>
<keyword evidence="1" id="KW-0812">Transmembrane</keyword>
<geneLocation type="plasmid" evidence="2">
    <name>unnamed</name>
</geneLocation>
<protein>
    <submittedName>
        <fullName evidence="2">Uncharacterized protein</fullName>
    </submittedName>
</protein>
<comment type="caution">
    <text evidence="2">The sequence shown here is derived from an EMBL/GenBank/DDBJ whole genome shotgun (WGS) entry which is preliminary data.</text>
</comment>
<reference evidence="2 3" key="1">
    <citation type="submission" date="2017-07" db="EMBL/GenBank/DDBJ databases">
        <title>Whole genome sequence of Azospirillum brasilense 2A1, a potential biofertilizer strain.</title>
        <authorList>
            <person name="Fontana C.A."/>
            <person name="Toffoli L.M."/>
            <person name="Salazar S.M."/>
            <person name="Puglisi E."/>
            <person name="Pedraza R."/>
            <person name="Bassi D."/>
            <person name="Cocconcelli P.S."/>
        </authorList>
    </citation>
    <scope>NUCLEOTIDE SEQUENCE [LARGE SCALE GENOMIC DNA]</scope>
    <source>
        <strain evidence="2 3">2A1</strain>
        <plasmid evidence="2">unnamed</plasmid>
    </source>
</reference>
<dbReference type="AlphaFoldDB" id="A0A235HBQ4"/>
<name>A0A235HBQ4_AZOBR</name>
<sequence length="111" mass="12188">MRTVTGCIVNSPSLNAALLTLAGGTVGLVRFLWPDQLSGRQAMVLLSWLAWAGLVAVLHRRPPRIIGRPARLGPIAIRRFVARLDALARIARLYSTLFARPIAFIWATAFL</sequence>
<proteinExistence type="predicted"/>
<dbReference type="EMBL" id="NOWT01000017">
    <property type="protein sequence ID" value="OYD82947.1"/>
    <property type="molecule type" value="Genomic_DNA"/>
</dbReference>
<accession>A0A235HBQ4</accession>
<feature type="transmembrane region" description="Helical" evidence="1">
    <location>
        <begin position="39"/>
        <end position="58"/>
    </location>
</feature>
<feature type="transmembrane region" description="Helical" evidence="1">
    <location>
        <begin position="12"/>
        <end position="33"/>
    </location>
</feature>
<keyword evidence="1" id="KW-0472">Membrane</keyword>
<keyword evidence="2" id="KW-0614">Plasmid</keyword>